<dbReference type="PROSITE" id="PS50102">
    <property type="entry name" value="RRM"/>
    <property type="match status" value="1"/>
</dbReference>
<evidence type="ECO:0000256" key="5">
    <source>
        <dbReference type="PROSITE-ProRule" id="PRU00332"/>
    </source>
</evidence>
<feature type="region of interest" description="Disordered" evidence="6">
    <location>
        <begin position="29"/>
        <end position="162"/>
    </location>
</feature>
<evidence type="ECO:0000256" key="1">
    <source>
        <dbReference type="ARBA" id="ARBA00002339"/>
    </source>
</evidence>
<dbReference type="InterPro" id="IPR000504">
    <property type="entry name" value="RRM_dom"/>
</dbReference>
<dbReference type="PROSITE" id="PS50961">
    <property type="entry name" value="HTH_LA"/>
    <property type="match status" value="1"/>
</dbReference>
<evidence type="ECO:0000256" key="6">
    <source>
        <dbReference type="SAM" id="MobiDB-lite"/>
    </source>
</evidence>
<dbReference type="InterPro" id="IPR035979">
    <property type="entry name" value="RBD_domain_sf"/>
</dbReference>
<reference evidence="9 10" key="1">
    <citation type="journal article" date="2021" name="Nat. Plants">
        <title>The Taxus genome provides insights into paclitaxel biosynthesis.</title>
        <authorList>
            <person name="Xiong X."/>
            <person name="Gou J."/>
            <person name="Liao Q."/>
            <person name="Li Y."/>
            <person name="Zhou Q."/>
            <person name="Bi G."/>
            <person name="Li C."/>
            <person name="Du R."/>
            <person name="Wang X."/>
            <person name="Sun T."/>
            <person name="Guo L."/>
            <person name="Liang H."/>
            <person name="Lu P."/>
            <person name="Wu Y."/>
            <person name="Zhang Z."/>
            <person name="Ro D.K."/>
            <person name="Shang Y."/>
            <person name="Huang S."/>
            <person name="Yan J."/>
        </authorList>
    </citation>
    <scope>NUCLEOTIDE SEQUENCE [LARGE SCALE GENOMIC DNA]</scope>
    <source>
        <strain evidence="9">Ta-2019</strain>
    </source>
</reference>
<feature type="compositionally biased region" description="Polar residues" evidence="6">
    <location>
        <begin position="146"/>
        <end position="162"/>
    </location>
</feature>
<keyword evidence="10" id="KW-1185">Reference proteome</keyword>
<feature type="compositionally biased region" description="Polar residues" evidence="6">
    <location>
        <begin position="263"/>
        <end position="276"/>
    </location>
</feature>
<proteinExistence type="predicted"/>
<comment type="function">
    <text evidence="1">Transcriptional regulator.</text>
</comment>
<feature type="compositionally biased region" description="Polar residues" evidence="6">
    <location>
        <begin position="29"/>
        <end position="42"/>
    </location>
</feature>
<dbReference type="InterPro" id="IPR006630">
    <property type="entry name" value="La_HTH"/>
</dbReference>
<dbReference type="GO" id="GO:0005634">
    <property type="term" value="C:nucleus"/>
    <property type="evidence" value="ECO:0007669"/>
    <property type="project" value="UniProtKB-SubCell"/>
</dbReference>
<evidence type="ECO:0000259" key="8">
    <source>
        <dbReference type="PROSITE" id="PS50961"/>
    </source>
</evidence>
<dbReference type="Proteomes" id="UP000824469">
    <property type="component" value="Unassembled WGS sequence"/>
</dbReference>
<feature type="domain" description="RRM" evidence="7">
    <location>
        <begin position="376"/>
        <end position="472"/>
    </location>
</feature>
<comment type="caution">
    <text evidence="9">The sequence shown here is derived from an EMBL/GenBank/DDBJ whole genome shotgun (WGS) entry which is preliminary data.</text>
</comment>
<dbReference type="PANTHER" id="PTHR22792">
    <property type="entry name" value="LUPUS LA PROTEIN-RELATED"/>
    <property type="match status" value="1"/>
</dbReference>
<evidence type="ECO:0000259" key="7">
    <source>
        <dbReference type="PROSITE" id="PS50102"/>
    </source>
</evidence>
<keyword evidence="3 5" id="KW-0694">RNA-binding</keyword>
<feature type="region of interest" description="Disordered" evidence="6">
    <location>
        <begin position="526"/>
        <end position="598"/>
    </location>
</feature>
<evidence type="ECO:0000313" key="9">
    <source>
        <dbReference type="EMBL" id="KAH9300852.1"/>
    </source>
</evidence>
<dbReference type="AlphaFoldDB" id="A0AA38FGE5"/>
<evidence type="ECO:0000313" key="10">
    <source>
        <dbReference type="Proteomes" id="UP000824469"/>
    </source>
</evidence>
<dbReference type="InterPro" id="IPR036390">
    <property type="entry name" value="WH_DNA-bd_sf"/>
</dbReference>
<feature type="compositionally biased region" description="Basic and acidic residues" evidence="6">
    <location>
        <begin position="63"/>
        <end position="80"/>
    </location>
</feature>
<dbReference type="InterPro" id="IPR009818">
    <property type="entry name" value="PAM2_motif"/>
</dbReference>
<dbReference type="InterPro" id="IPR036388">
    <property type="entry name" value="WH-like_DNA-bd_sf"/>
</dbReference>
<dbReference type="SMART" id="SM00360">
    <property type="entry name" value="RRM"/>
    <property type="match status" value="1"/>
</dbReference>
<feature type="compositionally biased region" description="Basic and acidic residues" evidence="6">
    <location>
        <begin position="128"/>
        <end position="145"/>
    </location>
</feature>
<feature type="compositionally biased region" description="Basic residues" evidence="6">
    <location>
        <begin position="532"/>
        <end position="545"/>
    </location>
</feature>
<evidence type="ECO:0000256" key="2">
    <source>
        <dbReference type="ARBA" id="ARBA00004123"/>
    </source>
</evidence>
<feature type="compositionally biased region" description="Polar residues" evidence="6">
    <location>
        <begin position="559"/>
        <end position="569"/>
    </location>
</feature>
<dbReference type="PRINTS" id="PR00302">
    <property type="entry name" value="LUPUSLA"/>
</dbReference>
<feature type="compositionally biased region" description="Basic residues" evidence="6">
    <location>
        <begin position="44"/>
        <end position="53"/>
    </location>
</feature>
<dbReference type="InterPro" id="IPR045180">
    <property type="entry name" value="La_dom_prot"/>
</dbReference>
<feature type="region of interest" description="Disordered" evidence="6">
    <location>
        <begin position="181"/>
        <end position="203"/>
    </location>
</feature>
<evidence type="ECO:0008006" key="11">
    <source>
        <dbReference type="Google" id="ProtNLM"/>
    </source>
</evidence>
<comment type="subcellular location">
    <subcellularLocation>
        <location evidence="2">Nucleus</location>
    </subcellularLocation>
</comment>
<dbReference type="FunFam" id="1.10.10.10:FF:000158">
    <property type="entry name" value="La ribonucleoprotein domain family member 7"/>
    <property type="match status" value="1"/>
</dbReference>
<dbReference type="Pfam" id="PF05383">
    <property type="entry name" value="La"/>
    <property type="match status" value="1"/>
</dbReference>
<dbReference type="GO" id="GO:0006396">
    <property type="term" value="P:RNA processing"/>
    <property type="evidence" value="ECO:0007669"/>
    <property type="project" value="InterPro"/>
</dbReference>
<dbReference type="CDD" id="cd08033">
    <property type="entry name" value="LARP_6"/>
    <property type="match status" value="1"/>
</dbReference>
<dbReference type="CDD" id="cd12288">
    <property type="entry name" value="RRM_La_like_plant"/>
    <property type="match status" value="1"/>
</dbReference>
<evidence type="ECO:0000256" key="4">
    <source>
        <dbReference type="ARBA" id="ARBA00023242"/>
    </source>
</evidence>
<dbReference type="GO" id="GO:0003729">
    <property type="term" value="F:mRNA binding"/>
    <property type="evidence" value="ECO:0007669"/>
    <property type="project" value="TreeGrafter"/>
</dbReference>
<feature type="domain" description="HTH La-type RNA-binding" evidence="8">
    <location>
        <begin position="278"/>
        <end position="369"/>
    </location>
</feature>
<dbReference type="SMART" id="SM00715">
    <property type="entry name" value="LA"/>
    <property type="match status" value="1"/>
</dbReference>
<dbReference type="Gene3D" id="1.10.10.10">
    <property type="entry name" value="Winged helix-like DNA-binding domain superfamily/Winged helix DNA-binding domain"/>
    <property type="match status" value="1"/>
</dbReference>
<organism evidence="9 10">
    <name type="scientific">Taxus chinensis</name>
    <name type="common">Chinese yew</name>
    <name type="synonym">Taxus wallichiana var. chinensis</name>
    <dbReference type="NCBI Taxonomy" id="29808"/>
    <lineage>
        <taxon>Eukaryota</taxon>
        <taxon>Viridiplantae</taxon>
        <taxon>Streptophyta</taxon>
        <taxon>Embryophyta</taxon>
        <taxon>Tracheophyta</taxon>
        <taxon>Spermatophyta</taxon>
        <taxon>Pinopsida</taxon>
        <taxon>Pinidae</taxon>
        <taxon>Conifers II</taxon>
        <taxon>Cupressales</taxon>
        <taxon>Taxaceae</taxon>
        <taxon>Taxus</taxon>
    </lineage>
</organism>
<keyword evidence="4" id="KW-0539">Nucleus</keyword>
<gene>
    <name evidence="9" type="ORF">KI387_012435</name>
</gene>
<dbReference type="SUPFAM" id="SSF46785">
    <property type="entry name" value="Winged helix' DNA-binding domain"/>
    <property type="match status" value="1"/>
</dbReference>
<dbReference type="InterPro" id="IPR034878">
    <property type="entry name" value="La-rel_plant_RRM"/>
</dbReference>
<dbReference type="EMBL" id="JAHRHJ020000009">
    <property type="protein sequence ID" value="KAH9300852.1"/>
    <property type="molecule type" value="Genomic_DNA"/>
</dbReference>
<dbReference type="GO" id="GO:1990904">
    <property type="term" value="C:ribonucleoprotein complex"/>
    <property type="evidence" value="ECO:0007669"/>
    <property type="project" value="InterPro"/>
</dbReference>
<protein>
    <recommendedName>
        <fullName evidence="11">La-related protein 6B</fullName>
    </recommendedName>
</protein>
<dbReference type="Gene3D" id="3.30.70.330">
    <property type="match status" value="1"/>
</dbReference>
<feature type="compositionally biased region" description="Polar residues" evidence="6">
    <location>
        <begin position="81"/>
        <end position="110"/>
    </location>
</feature>
<sequence>MSQKSLLRDVKYIQKKQLVQLDSDTQSISSYIHTPQQQQETYNCHRKQHHPHHHPDASVPKSLECDDRKRLGDPKGEESNKLNGMQSGSSAQNHGCQVSMGKTTSMSKLNAQEHHPRHHPDASVPKSLECDDRNRSGDPKSEESNKLNGIQSGFSAQNDGCQVSMGKTASMRKLNAQAPEFIPRGGASPLSPVQGPTTPPLQQNHRLPLPRLTMSPSPNLQVYSSPRVPIQSSFSSTAPRTPSHLSPPFGDAECYDDHETSDADNTGSGCSNSSSKGDVLTEELRQKIVRQVEYYLSDANLSTNDFLMKFVSKEPEGFVPIPVIASFKKVRALVTNYALVAAALRTSSQLVVSEDGKKVKRASLMSDADYEESQSRTVVAENLPEDHTNENIEKVFATVGTVKMVRICHPQAVESSSPLGTRFPKTDMLVSNKLHALVEYETVEQAEKAVTELNDERNWRSGLRVRLLLRRMGKCVNQPRVRKVEVDNVDGIGEEEVSMSEAVNDKHLEDYPQHAEFMGEEQYYTDKEGGRRSRGRGWGRGRGRGQYHNGRGYPVGVLQFTNSTTSEVQGKQPPGPRTPDGTRGFTMGRGKPLAVTTV</sequence>
<feature type="compositionally biased region" description="Polar residues" evidence="6">
    <location>
        <begin position="194"/>
        <end position="203"/>
    </location>
</feature>
<feature type="region of interest" description="Disordered" evidence="6">
    <location>
        <begin position="230"/>
        <end position="277"/>
    </location>
</feature>
<evidence type="ECO:0000256" key="3">
    <source>
        <dbReference type="ARBA" id="ARBA00022884"/>
    </source>
</evidence>
<dbReference type="InterPro" id="IPR012677">
    <property type="entry name" value="Nucleotide-bd_a/b_plait_sf"/>
</dbReference>
<accession>A0AA38FGE5</accession>
<dbReference type="SUPFAM" id="SSF54928">
    <property type="entry name" value="RNA-binding domain, RBD"/>
    <property type="match status" value="1"/>
</dbReference>
<name>A0AA38FGE5_TAXCH</name>
<dbReference type="PANTHER" id="PTHR22792:SF66">
    <property type="entry name" value="LA-RELATED PROTEIN 6B"/>
    <property type="match status" value="1"/>
</dbReference>
<dbReference type="InterPro" id="IPR002344">
    <property type="entry name" value="Lupus_La"/>
</dbReference>
<feature type="compositionally biased region" description="Polar residues" evidence="6">
    <location>
        <begin position="230"/>
        <end position="244"/>
    </location>
</feature>
<dbReference type="OMA" id="FEYYPAV"/>
<dbReference type="Pfam" id="PF07145">
    <property type="entry name" value="PAM2"/>
    <property type="match status" value="1"/>
</dbReference>